<dbReference type="GO" id="GO:0005737">
    <property type="term" value="C:cytoplasm"/>
    <property type="evidence" value="ECO:0007669"/>
    <property type="project" value="TreeGrafter"/>
</dbReference>
<dbReference type="AlphaFoldDB" id="X1J3Y4"/>
<accession>X1J3Y4</accession>
<organism evidence="9">
    <name type="scientific">marine sediment metagenome</name>
    <dbReference type="NCBI Taxonomy" id="412755"/>
    <lineage>
        <taxon>unclassified sequences</taxon>
        <taxon>metagenomes</taxon>
        <taxon>ecological metagenomes</taxon>
    </lineage>
</organism>
<dbReference type="EC" id="6.1.1.20" evidence="1"/>
<keyword evidence="4" id="KW-0067">ATP-binding</keyword>
<feature type="domain" description="Aminoacyl-transfer RNA synthetases class-II family profile" evidence="8">
    <location>
        <begin position="1"/>
        <end position="166"/>
    </location>
</feature>
<comment type="caution">
    <text evidence="9">The sequence shown here is derived from an EMBL/GenBank/DDBJ whole genome shotgun (WGS) entry which is preliminary data.</text>
</comment>
<dbReference type="GO" id="GO:0004826">
    <property type="term" value="F:phenylalanine-tRNA ligase activity"/>
    <property type="evidence" value="ECO:0007669"/>
    <property type="project" value="UniProtKB-EC"/>
</dbReference>
<keyword evidence="2" id="KW-0436">Ligase</keyword>
<dbReference type="Pfam" id="PF01409">
    <property type="entry name" value="tRNA-synt_2d"/>
    <property type="match status" value="1"/>
</dbReference>
<dbReference type="SUPFAM" id="SSF55681">
    <property type="entry name" value="Class II aaRS and biotin synthetases"/>
    <property type="match status" value="1"/>
</dbReference>
<dbReference type="InterPro" id="IPR002319">
    <property type="entry name" value="Phenylalanyl-tRNA_Synthase"/>
</dbReference>
<dbReference type="GO" id="GO:0006432">
    <property type="term" value="P:phenylalanyl-tRNA aminoacylation"/>
    <property type="evidence" value="ECO:0007669"/>
    <property type="project" value="TreeGrafter"/>
</dbReference>
<sequence length="187" mass="21313">SWVDFQTENGGPMLLRTHTTSVSARIVETMPPPIRVIEPGKVYRYEASDATHTSMFYQIDGLVVDRGITMADLKGTLYEFSRRFFGEDRKVRFRCDYFPFVEPGVEMAIECSVCGGKGCRLCNYTGWIEILGAGMTHPQVLQRGGIDPDIYTSFAFGMGIDRLPMLRYGIDDTRLFYGSELRFLRQF</sequence>
<comment type="catalytic activity">
    <reaction evidence="7">
        <text>tRNA(Phe) + L-phenylalanine + ATP = L-phenylalanyl-tRNA(Phe) + AMP + diphosphate + H(+)</text>
        <dbReference type="Rhea" id="RHEA:19413"/>
        <dbReference type="Rhea" id="RHEA-COMP:9668"/>
        <dbReference type="Rhea" id="RHEA-COMP:9699"/>
        <dbReference type="ChEBI" id="CHEBI:15378"/>
        <dbReference type="ChEBI" id="CHEBI:30616"/>
        <dbReference type="ChEBI" id="CHEBI:33019"/>
        <dbReference type="ChEBI" id="CHEBI:58095"/>
        <dbReference type="ChEBI" id="CHEBI:78442"/>
        <dbReference type="ChEBI" id="CHEBI:78531"/>
        <dbReference type="ChEBI" id="CHEBI:456215"/>
        <dbReference type="EC" id="6.1.1.20"/>
    </reaction>
</comment>
<evidence type="ECO:0000313" key="9">
    <source>
        <dbReference type="EMBL" id="GAH89436.1"/>
    </source>
</evidence>
<keyword evidence="5" id="KW-0648">Protein biosynthesis</keyword>
<dbReference type="InterPro" id="IPR006195">
    <property type="entry name" value="aa-tRNA-synth_II"/>
</dbReference>
<evidence type="ECO:0000256" key="1">
    <source>
        <dbReference type="ARBA" id="ARBA00012814"/>
    </source>
</evidence>
<dbReference type="GO" id="GO:0005524">
    <property type="term" value="F:ATP binding"/>
    <property type="evidence" value="ECO:0007669"/>
    <property type="project" value="UniProtKB-KW"/>
</dbReference>
<dbReference type="Gene3D" id="3.30.930.10">
    <property type="entry name" value="Bira Bifunctional Protein, Domain 2"/>
    <property type="match status" value="1"/>
</dbReference>
<protein>
    <recommendedName>
        <fullName evidence="1">phenylalanine--tRNA ligase</fullName>
        <ecNumber evidence="1">6.1.1.20</ecNumber>
    </recommendedName>
</protein>
<name>X1J3Y4_9ZZZZ</name>
<evidence type="ECO:0000256" key="7">
    <source>
        <dbReference type="ARBA" id="ARBA00049255"/>
    </source>
</evidence>
<evidence type="ECO:0000256" key="6">
    <source>
        <dbReference type="ARBA" id="ARBA00023146"/>
    </source>
</evidence>
<dbReference type="GO" id="GO:0000049">
    <property type="term" value="F:tRNA binding"/>
    <property type="evidence" value="ECO:0007669"/>
    <property type="project" value="InterPro"/>
</dbReference>
<dbReference type="PANTHER" id="PTHR11538">
    <property type="entry name" value="PHENYLALANYL-TRNA SYNTHETASE"/>
    <property type="match status" value="1"/>
</dbReference>
<evidence type="ECO:0000256" key="5">
    <source>
        <dbReference type="ARBA" id="ARBA00022917"/>
    </source>
</evidence>
<evidence type="ECO:0000256" key="3">
    <source>
        <dbReference type="ARBA" id="ARBA00022741"/>
    </source>
</evidence>
<evidence type="ECO:0000256" key="4">
    <source>
        <dbReference type="ARBA" id="ARBA00022840"/>
    </source>
</evidence>
<feature type="non-terminal residue" evidence="9">
    <location>
        <position position="1"/>
    </location>
</feature>
<evidence type="ECO:0000256" key="2">
    <source>
        <dbReference type="ARBA" id="ARBA00022598"/>
    </source>
</evidence>
<keyword evidence="3" id="KW-0547">Nucleotide-binding</keyword>
<dbReference type="EMBL" id="BARU01036377">
    <property type="protein sequence ID" value="GAH89436.1"/>
    <property type="molecule type" value="Genomic_DNA"/>
</dbReference>
<dbReference type="PANTHER" id="PTHR11538:SF41">
    <property type="entry name" value="PHENYLALANINE--TRNA LIGASE, MITOCHONDRIAL"/>
    <property type="match status" value="1"/>
</dbReference>
<proteinExistence type="predicted"/>
<evidence type="ECO:0000259" key="8">
    <source>
        <dbReference type="PROSITE" id="PS50862"/>
    </source>
</evidence>
<dbReference type="CDD" id="cd00496">
    <property type="entry name" value="PheRS_alpha_core"/>
    <property type="match status" value="1"/>
</dbReference>
<dbReference type="InterPro" id="IPR045864">
    <property type="entry name" value="aa-tRNA-synth_II/BPL/LPL"/>
</dbReference>
<gene>
    <name evidence="9" type="ORF">S03H2_56807</name>
</gene>
<reference evidence="9" key="1">
    <citation type="journal article" date="2014" name="Front. Microbiol.">
        <title>High frequency of phylogenetically diverse reductive dehalogenase-homologous genes in deep subseafloor sedimentary metagenomes.</title>
        <authorList>
            <person name="Kawai M."/>
            <person name="Futagami T."/>
            <person name="Toyoda A."/>
            <person name="Takaki Y."/>
            <person name="Nishi S."/>
            <person name="Hori S."/>
            <person name="Arai W."/>
            <person name="Tsubouchi T."/>
            <person name="Morono Y."/>
            <person name="Uchiyama I."/>
            <person name="Ito T."/>
            <person name="Fujiyama A."/>
            <person name="Inagaki F."/>
            <person name="Takami H."/>
        </authorList>
    </citation>
    <scope>NUCLEOTIDE SEQUENCE</scope>
    <source>
        <strain evidence="9">Expedition CK06-06</strain>
    </source>
</reference>
<dbReference type="PROSITE" id="PS50862">
    <property type="entry name" value="AA_TRNA_LIGASE_II"/>
    <property type="match status" value="1"/>
</dbReference>
<keyword evidence="6" id="KW-0030">Aminoacyl-tRNA synthetase</keyword>